<name>A0ACB8BFL8_9AGAM</name>
<accession>A0ACB8BFL8</accession>
<evidence type="ECO:0000313" key="2">
    <source>
        <dbReference type="Proteomes" id="UP000790709"/>
    </source>
</evidence>
<protein>
    <submittedName>
        <fullName evidence="1">Uncharacterized protein</fullName>
    </submittedName>
</protein>
<sequence>MDRCATLICACSPTTSVRLKEMGTEGYIVLDVVRRPRGRAAGNAGLEAIRSARLVVFSPQSSDPGSDAHLSPLSRKRLSVSF</sequence>
<organism evidence="1 2">
    <name type="scientific">Leucogyrophana mollusca</name>
    <dbReference type="NCBI Taxonomy" id="85980"/>
    <lineage>
        <taxon>Eukaryota</taxon>
        <taxon>Fungi</taxon>
        <taxon>Dikarya</taxon>
        <taxon>Basidiomycota</taxon>
        <taxon>Agaricomycotina</taxon>
        <taxon>Agaricomycetes</taxon>
        <taxon>Agaricomycetidae</taxon>
        <taxon>Boletales</taxon>
        <taxon>Boletales incertae sedis</taxon>
        <taxon>Leucogyrophana</taxon>
    </lineage>
</organism>
<gene>
    <name evidence="1" type="ORF">BV22DRAFT_506859</name>
</gene>
<dbReference type="Proteomes" id="UP000790709">
    <property type="component" value="Unassembled WGS sequence"/>
</dbReference>
<evidence type="ECO:0000313" key="1">
    <source>
        <dbReference type="EMBL" id="KAH7924494.1"/>
    </source>
</evidence>
<comment type="caution">
    <text evidence="1">The sequence shown here is derived from an EMBL/GenBank/DDBJ whole genome shotgun (WGS) entry which is preliminary data.</text>
</comment>
<keyword evidence="2" id="KW-1185">Reference proteome</keyword>
<dbReference type="EMBL" id="MU266423">
    <property type="protein sequence ID" value="KAH7924494.1"/>
    <property type="molecule type" value="Genomic_DNA"/>
</dbReference>
<proteinExistence type="predicted"/>
<reference evidence="1" key="1">
    <citation type="journal article" date="2021" name="New Phytol.">
        <title>Evolutionary innovations through gain and loss of genes in the ectomycorrhizal Boletales.</title>
        <authorList>
            <person name="Wu G."/>
            <person name="Miyauchi S."/>
            <person name="Morin E."/>
            <person name="Kuo A."/>
            <person name="Drula E."/>
            <person name="Varga T."/>
            <person name="Kohler A."/>
            <person name="Feng B."/>
            <person name="Cao Y."/>
            <person name="Lipzen A."/>
            <person name="Daum C."/>
            <person name="Hundley H."/>
            <person name="Pangilinan J."/>
            <person name="Johnson J."/>
            <person name="Barry K."/>
            <person name="LaButti K."/>
            <person name="Ng V."/>
            <person name="Ahrendt S."/>
            <person name="Min B."/>
            <person name="Choi I.G."/>
            <person name="Park H."/>
            <person name="Plett J.M."/>
            <person name="Magnuson J."/>
            <person name="Spatafora J.W."/>
            <person name="Nagy L.G."/>
            <person name="Henrissat B."/>
            <person name="Grigoriev I.V."/>
            <person name="Yang Z.L."/>
            <person name="Xu J."/>
            <person name="Martin F.M."/>
        </authorList>
    </citation>
    <scope>NUCLEOTIDE SEQUENCE</scope>
    <source>
        <strain evidence="1">KUC20120723A-06</strain>
    </source>
</reference>